<protein>
    <submittedName>
        <fullName evidence="1">Uncharacterized protein</fullName>
    </submittedName>
</protein>
<evidence type="ECO:0000313" key="1">
    <source>
        <dbReference type="EMBL" id="KAJ7336560.1"/>
    </source>
</evidence>
<organism evidence="1 2">
    <name type="scientific">Desmophyllum pertusum</name>
    <dbReference type="NCBI Taxonomy" id="174260"/>
    <lineage>
        <taxon>Eukaryota</taxon>
        <taxon>Metazoa</taxon>
        <taxon>Cnidaria</taxon>
        <taxon>Anthozoa</taxon>
        <taxon>Hexacorallia</taxon>
        <taxon>Scleractinia</taxon>
        <taxon>Caryophylliina</taxon>
        <taxon>Caryophylliidae</taxon>
        <taxon>Desmophyllum</taxon>
    </lineage>
</organism>
<proteinExistence type="predicted"/>
<dbReference type="EMBL" id="MU827782">
    <property type="protein sequence ID" value="KAJ7336560.1"/>
    <property type="molecule type" value="Genomic_DNA"/>
</dbReference>
<accession>A0A9X0CFS8</accession>
<evidence type="ECO:0000313" key="2">
    <source>
        <dbReference type="Proteomes" id="UP001163046"/>
    </source>
</evidence>
<dbReference type="AlphaFoldDB" id="A0A9X0CFS8"/>
<sequence>MSLNSGTDGDGGRHGVPGPIVEIFTDVSNGYLNILTNGGNGKKGQNGQDGKPGVDRVGKAIIIKSSVALKTLRGQGVKQEGMVKMVDMLEKQGVREAAADGGSDVDFMNVLDVLRLQNPVIQMAGDHKQLKGQLEQMERTGKLRRRQVPTVK</sequence>
<dbReference type="Proteomes" id="UP001163046">
    <property type="component" value="Unassembled WGS sequence"/>
</dbReference>
<name>A0A9X0CFS8_9CNID</name>
<reference evidence="1" key="1">
    <citation type="submission" date="2023-01" db="EMBL/GenBank/DDBJ databases">
        <title>Genome assembly of the deep-sea coral Lophelia pertusa.</title>
        <authorList>
            <person name="Herrera S."/>
            <person name="Cordes E."/>
        </authorList>
    </citation>
    <scope>NUCLEOTIDE SEQUENCE</scope>
    <source>
        <strain evidence="1">USNM1676648</strain>
        <tissue evidence="1">Polyp</tissue>
    </source>
</reference>
<comment type="caution">
    <text evidence="1">The sequence shown here is derived from an EMBL/GenBank/DDBJ whole genome shotgun (WGS) entry which is preliminary data.</text>
</comment>
<gene>
    <name evidence="1" type="ORF">OS493_011774</name>
</gene>
<keyword evidence="2" id="KW-1185">Reference proteome</keyword>